<comment type="caution">
    <text evidence="5">The sequence shown here is derived from an EMBL/GenBank/DDBJ whole genome shotgun (WGS) entry which is preliminary data.</text>
</comment>
<organism evidence="5 6">
    <name type="scientific">Xylaria flabelliformis</name>
    <dbReference type="NCBI Taxonomy" id="2512241"/>
    <lineage>
        <taxon>Eukaryota</taxon>
        <taxon>Fungi</taxon>
        <taxon>Dikarya</taxon>
        <taxon>Ascomycota</taxon>
        <taxon>Pezizomycotina</taxon>
        <taxon>Sordariomycetes</taxon>
        <taxon>Xylariomycetidae</taxon>
        <taxon>Xylariales</taxon>
        <taxon>Xylariaceae</taxon>
        <taxon>Xylaria</taxon>
    </lineage>
</organism>
<proteinExistence type="inferred from homology"/>
<evidence type="ECO:0000256" key="1">
    <source>
        <dbReference type="ARBA" id="ARBA00001946"/>
    </source>
</evidence>
<name>A0A553I4M5_9PEZI</name>
<evidence type="ECO:0000313" key="5">
    <source>
        <dbReference type="EMBL" id="TRX95141.1"/>
    </source>
</evidence>
<dbReference type="InterPro" id="IPR008949">
    <property type="entry name" value="Isoprenoid_synthase_dom_sf"/>
</dbReference>
<comment type="similarity">
    <text evidence="2 4">Belongs to the terpene synthase family.</text>
</comment>
<evidence type="ECO:0000256" key="3">
    <source>
        <dbReference type="ARBA" id="ARBA00022842"/>
    </source>
</evidence>
<dbReference type="STRING" id="2512241.A0A553I4M5"/>
<dbReference type="GO" id="GO:0008299">
    <property type="term" value="P:isoprenoid biosynthetic process"/>
    <property type="evidence" value="ECO:0007669"/>
    <property type="project" value="UniProtKB-ARBA"/>
</dbReference>
<keyword evidence="4" id="KW-0456">Lyase</keyword>
<keyword evidence="6" id="KW-1185">Reference proteome</keyword>
<sequence>MELMSSTFPVLCHPLLDTIERETNEYFLANWPFPDIKSRQKFIGGGFSRCTCMYFPKARDDRIHFACRLLTILFLIDDVLEGMSFDEGRAYNGKLMAIVRREEAPDRSIPVESMFHDLWESMRANDEELAEGIVEPLFIFMRSQTDDRRAQPMSLMQYLEYRDKDIGQALLCALMRFCLDIKLTPDELALVHPADVNCGKHIAVINDIWSFEKEALTARNDQEGSVLCNSVAILSAEAGLSTASSKRILHYMCLEWEDKHRKMLEELLDGHENAVLTNYFQGLEYQMSGNVAWSKLTHRYQM</sequence>
<accession>A0A553I4M5</accession>
<dbReference type="EC" id="4.2.3.-" evidence="4"/>
<keyword evidence="3 4" id="KW-0460">Magnesium</keyword>
<dbReference type="AlphaFoldDB" id="A0A553I4M5"/>
<dbReference type="OrthoDB" id="3004402at2759"/>
<dbReference type="PANTHER" id="PTHR35201:SF4">
    <property type="entry name" value="BETA-PINACENE SYNTHASE-RELATED"/>
    <property type="match status" value="1"/>
</dbReference>
<evidence type="ECO:0000313" key="6">
    <source>
        <dbReference type="Proteomes" id="UP000319160"/>
    </source>
</evidence>
<keyword evidence="4" id="KW-0479">Metal-binding</keyword>
<dbReference type="Gene3D" id="1.10.600.10">
    <property type="entry name" value="Farnesyl Diphosphate Synthase"/>
    <property type="match status" value="1"/>
</dbReference>
<evidence type="ECO:0000256" key="4">
    <source>
        <dbReference type="RuleBase" id="RU366034"/>
    </source>
</evidence>
<dbReference type="SUPFAM" id="SSF48576">
    <property type="entry name" value="Terpenoid synthases"/>
    <property type="match status" value="1"/>
</dbReference>
<dbReference type="GO" id="GO:0010333">
    <property type="term" value="F:terpene synthase activity"/>
    <property type="evidence" value="ECO:0007669"/>
    <property type="project" value="InterPro"/>
</dbReference>
<dbReference type="InterPro" id="IPR034686">
    <property type="entry name" value="Terpene_cyclase-like_2"/>
</dbReference>
<dbReference type="GO" id="GO:0046872">
    <property type="term" value="F:metal ion binding"/>
    <property type="evidence" value="ECO:0007669"/>
    <property type="project" value="UniProtKB-KW"/>
</dbReference>
<dbReference type="EMBL" id="VFLP01000017">
    <property type="protein sequence ID" value="TRX95141.1"/>
    <property type="molecule type" value="Genomic_DNA"/>
</dbReference>
<dbReference type="Pfam" id="PF19086">
    <property type="entry name" value="Terpene_syn_C_2"/>
    <property type="match status" value="1"/>
</dbReference>
<evidence type="ECO:0000256" key="2">
    <source>
        <dbReference type="ARBA" id="ARBA00006333"/>
    </source>
</evidence>
<dbReference type="PANTHER" id="PTHR35201">
    <property type="entry name" value="TERPENE SYNTHASE"/>
    <property type="match status" value="1"/>
</dbReference>
<dbReference type="Proteomes" id="UP000319160">
    <property type="component" value="Unassembled WGS sequence"/>
</dbReference>
<reference evidence="6" key="1">
    <citation type="submission" date="2019-06" db="EMBL/GenBank/DDBJ databases">
        <title>Draft genome sequence of the griseofulvin-producing fungus Xylaria cubensis strain G536.</title>
        <authorList>
            <person name="Mead M.E."/>
            <person name="Raja H.A."/>
            <person name="Steenwyk J.L."/>
            <person name="Knowles S.L."/>
            <person name="Oberlies N.H."/>
            <person name="Rokas A."/>
        </authorList>
    </citation>
    <scope>NUCLEOTIDE SEQUENCE [LARGE SCALE GENOMIC DNA]</scope>
    <source>
        <strain evidence="6">G536</strain>
    </source>
</reference>
<gene>
    <name evidence="5" type="ORF">FHL15_003833</name>
</gene>
<protein>
    <recommendedName>
        <fullName evidence="4">Terpene synthase</fullName>
        <ecNumber evidence="4">4.2.3.-</ecNumber>
    </recommendedName>
</protein>
<comment type="cofactor">
    <cofactor evidence="1 4">
        <name>Mg(2+)</name>
        <dbReference type="ChEBI" id="CHEBI:18420"/>
    </cofactor>
</comment>